<organism evidence="11 12">
    <name type="scientific">Gordonia alkaliphila</name>
    <dbReference type="NCBI Taxonomy" id="1053547"/>
    <lineage>
        <taxon>Bacteria</taxon>
        <taxon>Bacillati</taxon>
        <taxon>Actinomycetota</taxon>
        <taxon>Actinomycetes</taxon>
        <taxon>Mycobacteriales</taxon>
        <taxon>Gordoniaceae</taxon>
        <taxon>Gordonia</taxon>
    </lineage>
</organism>
<dbReference type="EMBL" id="BAABIE010000011">
    <property type="protein sequence ID" value="GAA4752594.1"/>
    <property type="molecule type" value="Genomic_DNA"/>
</dbReference>
<dbReference type="InterPro" id="IPR011060">
    <property type="entry name" value="RibuloseP-bd_barrel"/>
</dbReference>
<accession>A0ABP8ZCE2</accession>
<dbReference type="PANTHER" id="PTHR42894">
    <property type="entry name" value="N-(5'-PHOSPHORIBOSYL)ANTHRANILATE ISOMERASE"/>
    <property type="match status" value="1"/>
</dbReference>
<feature type="domain" description="N-(5'phosphoribosyl) anthranilate isomerase (PRAI)" evidence="10">
    <location>
        <begin position="3"/>
        <end position="194"/>
    </location>
</feature>
<comment type="catalytic activity">
    <reaction evidence="1 9">
        <text>N-(5-phospho-beta-D-ribosyl)anthranilate = 1-(2-carboxyphenylamino)-1-deoxy-D-ribulose 5-phosphate</text>
        <dbReference type="Rhea" id="RHEA:21540"/>
        <dbReference type="ChEBI" id="CHEBI:18277"/>
        <dbReference type="ChEBI" id="CHEBI:58613"/>
        <dbReference type="EC" id="5.3.1.24"/>
    </reaction>
</comment>
<evidence type="ECO:0000313" key="12">
    <source>
        <dbReference type="Proteomes" id="UP001500822"/>
    </source>
</evidence>
<dbReference type="InterPro" id="IPR013785">
    <property type="entry name" value="Aldolase_TIM"/>
</dbReference>
<evidence type="ECO:0000256" key="9">
    <source>
        <dbReference type="HAMAP-Rule" id="MF_00135"/>
    </source>
</evidence>
<dbReference type="HAMAP" id="MF_00135">
    <property type="entry name" value="PRAI"/>
    <property type="match status" value="1"/>
</dbReference>
<dbReference type="Gene3D" id="3.20.20.70">
    <property type="entry name" value="Aldolase class I"/>
    <property type="match status" value="1"/>
</dbReference>
<proteinExistence type="inferred from homology"/>
<reference evidence="12" key="1">
    <citation type="journal article" date="2019" name="Int. J. Syst. Evol. Microbiol.">
        <title>The Global Catalogue of Microorganisms (GCM) 10K type strain sequencing project: providing services to taxonomists for standard genome sequencing and annotation.</title>
        <authorList>
            <consortium name="The Broad Institute Genomics Platform"/>
            <consortium name="The Broad Institute Genome Sequencing Center for Infectious Disease"/>
            <person name="Wu L."/>
            <person name="Ma J."/>
        </authorList>
    </citation>
    <scope>NUCLEOTIDE SEQUENCE [LARGE SCALE GENOMIC DNA]</scope>
    <source>
        <strain evidence="12">JCM 18077</strain>
    </source>
</reference>
<keyword evidence="7 9" id="KW-0057">Aromatic amino acid biosynthesis</keyword>
<dbReference type="EC" id="5.3.1.24" evidence="3 9"/>
<protein>
    <recommendedName>
        <fullName evidence="4 9">N-(5'-phosphoribosyl)anthranilate isomerase</fullName>
        <shortName evidence="9">PRAI</shortName>
        <ecNumber evidence="3 9">5.3.1.24</ecNumber>
    </recommendedName>
</protein>
<comment type="pathway">
    <text evidence="2 9">Amino-acid biosynthesis; L-tryptophan biosynthesis; L-tryptophan from chorismate: step 3/5.</text>
</comment>
<dbReference type="Proteomes" id="UP001500822">
    <property type="component" value="Unassembled WGS sequence"/>
</dbReference>
<keyword evidence="6 9" id="KW-0822">Tryptophan biosynthesis</keyword>
<comment type="similarity">
    <text evidence="9">Belongs to the TrpF family.</text>
</comment>
<evidence type="ECO:0000256" key="3">
    <source>
        <dbReference type="ARBA" id="ARBA00012572"/>
    </source>
</evidence>
<evidence type="ECO:0000256" key="6">
    <source>
        <dbReference type="ARBA" id="ARBA00022822"/>
    </source>
</evidence>
<evidence type="ECO:0000256" key="2">
    <source>
        <dbReference type="ARBA" id="ARBA00004664"/>
    </source>
</evidence>
<evidence type="ECO:0000313" key="11">
    <source>
        <dbReference type="EMBL" id="GAA4752594.1"/>
    </source>
</evidence>
<evidence type="ECO:0000256" key="1">
    <source>
        <dbReference type="ARBA" id="ARBA00001164"/>
    </source>
</evidence>
<dbReference type="SUPFAM" id="SSF51366">
    <property type="entry name" value="Ribulose-phoshate binding barrel"/>
    <property type="match status" value="1"/>
</dbReference>
<keyword evidence="8 9" id="KW-0413">Isomerase</keyword>
<dbReference type="GO" id="GO:0016853">
    <property type="term" value="F:isomerase activity"/>
    <property type="evidence" value="ECO:0007669"/>
    <property type="project" value="UniProtKB-KW"/>
</dbReference>
<sequence>MLAKVCGLTAVDDVEVAVGAGADAIGVVMNRTSPRAVDADLARRIIAAADGAVDTVLVVNDMPSADAARLAQEIGASILQLHGTYTEADFAAAAAIFPRLWRATSLAHSPDLRVGAYGEEALLLDAPRPGSGEQWDLSALTGRAPDGHWLLAGGLRPDNVAAAIAAVVPWGVDVSSGVESSPGVKDHGLIRAFLAEVCAASR</sequence>
<evidence type="ECO:0000259" key="10">
    <source>
        <dbReference type="Pfam" id="PF00697"/>
    </source>
</evidence>
<keyword evidence="12" id="KW-1185">Reference proteome</keyword>
<dbReference type="RefSeq" id="WP_345313711.1">
    <property type="nucleotide sequence ID" value="NZ_BAABIE010000011.1"/>
</dbReference>
<evidence type="ECO:0000256" key="4">
    <source>
        <dbReference type="ARBA" id="ARBA00022272"/>
    </source>
</evidence>
<evidence type="ECO:0000256" key="5">
    <source>
        <dbReference type="ARBA" id="ARBA00022605"/>
    </source>
</evidence>
<dbReference type="CDD" id="cd00405">
    <property type="entry name" value="PRAI"/>
    <property type="match status" value="1"/>
</dbReference>
<gene>
    <name evidence="9" type="primary">trpF</name>
    <name evidence="11" type="ORF">GCM10023217_24500</name>
</gene>
<dbReference type="Pfam" id="PF00697">
    <property type="entry name" value="PRAI"/>
    <property type="match status" value="1"/>
</dbReference>
<evidence type="ECO:0000256" key="7">
    <source>
        <dbReference type="ARBA" id="ARBA00023141"/>
    </source>
</evidence>
<evidence type="ECO:0000256" key="8">
    <source>
        <dbReference type="ARBA" id="ARBA00023235"/>
    </source>
</evidence>
<dbReference type="PANTHER" id="PTHR42894:SF1">
    <property type="entry name" value="N-(5'-PHOSPHORIBOSYL)ANTHRANILATE ISOMERASE"/>
    <property type="match status" value="1"/>
</dbReference>
<keyword evidence="5 9" id="KW-0028">Amino-acid biosynthesis</keyword>
<dbReference type="InterPro" id="IPR001240">
    <property type="entry name" value="PRAI_dom"/>
</dbReference>
<comment type="caution">
    <text evidence="11">The sequence shown here is derived from an EMBL/GenBank/DDBJ whole genome shotgun (WGS) entry which is preliminary data.</text>
</comment>
<name>A0ABP8ZCE2_9ACTN</name>
<dbReference type="InterPro" id="IPR044643">
    <property type="entry name" value="TrpF_fam"/>
</dbReference>